<evidence type="ECO:0000313" key="1">
    <source>
        <dbReference type="EMBL" id="WMV30261.1"/>
    </source>
</evidence>
<organism evidence="1 2">
    <name type="scientific">Solanum verrucosum</name>
    <dbReference type="NCBI Taxonomy" id="315347"/>
    <lineage>
        <taxon>Eukaryota</taxon>
        <taxon>Viridiplantae</taxon>
        <taxon>Streptophyta</taxon>
        <taxon>Embryophyta</taxon>
        <taxon>Tracheophyta</taxon>
        <taxon>Spermatophyta</taxon>
        <taxon>Magnoliopsida</taxon>
        <taxon>eudicotyledons</taxon>
        <taxon>Gunneridae</taxon>
        <taxon>Pentapetalae</taxon>
        <taxon>asterids</taxon>
        <taxon>lamiids</taxon>
        <taxon>Solanales</taxon>
        <taxon>Solanaceae</taxon>
        <taxon>Solanoideae</taxon>
        <taxon>Solaneae</taxon>
        <taxon>Solanum</taxon>
    </lineage>
</organism>
<accession>A0AAF0TS15</accession>
<feature type="non-terminal residue" evidence="1">
    <location>
        <position position="1"/>
    </location>
</feature>
<protein>
    <submittedName>
        <fullName evidence="1">Uncharacterized protein</fullName>
    </submittedName>
</protein>
<keyword evidence="2" id="KW-1185">Reference proteome</keyword>
<sequence length="77" mass="8609">KFCEAPNPFDESPIDHIFAFYSSVLSPGKKEQIGDENEQSVHRRVVLQSSTMSPNDLEHDDAGGWCNMAMNYTKGGF</sequence>
<gene>
    <name evidence="1" type="ORF">MTR67_023646</name>
</gene>
<dbReference type="EMBL" id="CP133616">
    <property type="protein sequence ID" value="WMV30261.1"/>
    <property type="molecule type" value="Genomic_DNA"/>
</dbReference>
<evidence type="ECO:0000313" key="2">
    <source>
        <dbReference type="Proteomes" id="UP001234989"/>
    </source>
</evidence>
<dbReference type="AlphaFoldDB" id="A0AAF0TS15"/>
<name>A0AAF0TS15_SOLVR</name>
<proteinExistence type="predicted"/>
<reference evidence="1" key="1">
    <citation type="submission" date="2023-08" db="EMBL/GenBank/DDBJ databases">
        <title>A de novo genome assembly of Solanum verrucosum Schlechtendal, a Mexican diploid species geographically isolated from the other diploid A-genome species in potato relatives.</title>
        <authorList>
            <person name="Hosaka K."/>
        </authorList>
    </citation>
    <scope>NUCLEOTIDE SEQUENCE</scope>
    <source>
        <tissue evidence="1">Young leaves</tissue>
    </source>
</reference>
<dbReference type="Proteomes" id="UP001234989">
    <property type="component" value="Chromosome 5"/>
</dbReference>